<comment type="caution">
    <text evidence="1">The sequence shown here is derived from an EMBL/GenBank/DDBJ whole genome shotgun (WGS) entry which is preliminary data.</text>
</comment>
<dbReference type="Gene3D" id="1.25.10.10">
    <property type="entry name" value="Leucine-rich Repeat Variant"/>
    <property type="match status" value="1"/>
</dbReference>
<dbReference type="InterPro" id="IPR011989">
    <property type="entry name" value="ARM-like"/>
</dbReference>
<organism evidence="1 2">
    <name type="scientific">Timema podura</name>
    <name type="common">Walking stick</name>
    <dbReference type="NCBI Taxonomy" id="61482"/>
    <lineage>
        <taxon>Eukaryota</taxon>
        <taxon>Metazoa</taxon>
        <taxon>Ecdysozoa</taxon>
        <taxon>Arthropoda</taxon>
        <taxon>Hexapoda</taxon>
        <taxon>Insecta</taxon>
        <taxon>Pterygota</taxon>
        <taxon>Neoptera</taxon>
        <taxon>Polyneoptera</taxon>
        <taxon>Phasmatodea</taxon>
        <taxon>Timematodea</taxon>
        <taxon>Timematoidea</taxon>
        <taxon>Timematidae</taxon>
        <taxon>Timema</taxon>
    </lineage>
</organism>
<dbReference type="InterPro" id="IPR016024">
    <property type="entry name" value="ARM-type_fold"/>
</dbReference>
<gene>
    <name evidence="1" type="ORF">TPAB3V08_LOCUS7078</name>
</gene>
<name>A0ABN7P0Z1_TIMPD</name>
<protein>
    <submittedName>
        <fullName evidence="1">Uncharacterized protein</fullName>
    </submittedName>
</protein>
<dbReference type="Proteomes" id="UP001153148">
    <property type="component" value="Unassembled WGS sequence"/>
</dbReference>
<keyword evidence="2" id="KW-1185">Reference proteome</keyword>
<feature type="non-terminal residue" evidence="1">
    <location>
        <position position="1"/>
    </location>
</feature>
<accession>A0ABN7P0Z1</accession>
<sequence>TNASHQIAAANCCCNLALGSDTYCRRVTKAAAPYLISHLESLNNLMVVRNSMKLVLGLLATWHVVTRSLGLSYMPKELSISQKNEEHLPPAPAIFFQGNRNLIDNYVTSQALKLLSQRINIDDTKPQLTSTTALIRIIGNLVSEESGRSAMEIVSAYKSDPNVVMSLFEHTLMSPYSHVQKESLWLLGGFISTGHTLWSITDQRICIRTSVLHSHPYSYIRLCAECSLAQEASHTLETPSLKSRTDTFLCKQAAELMLLASSREPF</sequence>
<dbReference type="EMBL" id="CAJPIN010011429">
    <property type="protein sequence ID" value="CAG2060120.1"/>
    <property type="molecule type" value="Genomic_DNA"/>
</dbReference>
<feature type="non-terminal residue" evidence="1">
    <location>
        <position position="266"/>
    </location>
</feature>
<evidence type="ECO:0000313" key="1">
    <source>
        <dbReference type="EMBL" id="CAG2060120.1"/>
    </source>
</evidence>
<reference evidence="1" key="1">
    <citation type="submission" date="2021-03" db="EMBL/GenBank/DDBJ databases">
        <authorList>
            <person name="Tran Van P."/>
        </authorList>
    </citation>
    <scope>NUCLEOTIDE SEQUENCE</scope>
</reference>
<dbReference type="SUPFAM" id="SSF48371">
    <property type="entry name" value="ARM repeat"/>
    <property type="match status" value="1"/>
</dbReference>
<proteinExistence type="predicted"/>
<evidence type="ECO:0000313" key="2">
    <source>
        <dbReference type="Proteomes" id="UP001153148"/>
    </source>
</evidence>